<dbReference type="EMBL" id="CP001615">
    <property type="protein sequence ID" value="ACQ68957.1"/>
    <property type="molecule type" value="Genomic_DNA"/>
</dbReference>
<dbReference type="AlphaFoldDB" id="C4L0N9"/>
<reference evidence="1 2" key="1">
    <citation type="journal article" date="2011" name="J. Bacteriol.">
        <title>Complete genome sequence of the Thermophilic Bacterium Exiguobacterium sp. AT1b.</title>
        <authorList>
            <person name="Vishnivetskaya T.A."/>
            <person name="Lucas S."/>
            <person name="Copeland A."/>
            <person name="Lapidus A."/>
            <person name="Glavina Del Rio T."/>
            <person name="Dalin E."/>
            <person name="Tice H."/>
            <person name="Bruce D.C."/>
            <person name="Goodwin L.A."/>
            <person name="Pitluck S."/>
            <person name="Saunders E."/>
            <person name="Brettin T."/>
            <person name="Detter C."/>
            <person name="Han C."/>
            <person name="Larimer F."/>
            <person name="Land M.L."/>
            <person name="Hauser L.J."/>
            <person name="Kyrpides N.C."/>
            <person name="Ovchinnikova G."/>
            <person name="Kathariou S."/>
            <person name="Ramaley R.F."/>
            <person name="Rodrigues D.F."/>
            <person name="Hendrix C."/>
            <person name="Richardson P."/>
            <person name="Tiedje J.M."/>
        </authorList>
    </citation>
    <scope>NUCLEOTIDE SEQUENCE [LARGE SCALE GENOMIC DNA]</scope>
    <source>
        <strain evidence="2">ATCC BAA-1283 / AT1b</strain>
    </source>
</reference>
<dbReference type="HOGENOM" id="CLU_2787688_0_0_9"/>
<protein>
    <submittedName>
        <fullName evidence="1">Uncharacterized protein</fullName>
    </submittedName>
</protein>
<evidence type="ECO:0000313" key="1">
    <source>
        <dbReference type="EMBL" id="ACQ68957.1"/>
    </source>
</evidence>
<name>C4L0N9_EXISA</name>
<dbReference type="Proteomes" id="UP000000716">
    <property type="component" value="Chromosome"/>
</dbReference>
<evidence type="ECO:0000313" key="2">
    <source>
        <dbReference type="Proteomes" id="UP000000716"/>
    </source>
</evidence>
<organism evidence="1 2">
    <name type="scientific">Exiguobacterium sp. (strain ATCC BAA-1283 / AT1b)</name>
    <dbReference type="NCBI Taxonomy" id="360911"/>
    <lineage>
        <taxon>Bacteria</taxon>
        <taxon>Bacillati</taxon>
        <taxon>Bacillota</taxon>
        <taxon>Bacilli</taxon>
        <taxon>Bacillales</taxon>
        <taxon>Bacillales Family XII. Incertae Sedis</taxon>
        <taxon>Exiguobacterium</taxon>
    </lineage>
</organism>
<dbReference type="KEGG" id="eat:EAT1b_0022"/>
<accession>C4L0N9</accession>
<dbReference type="RefSeq" id="WP_012726076.1">
    <property type="nucleotide sequence ID" value="NC_012673.1"/>
</dbReference>
<sequence>MIVLQKYQLKNKGNTIQLKYWMEDGERKIQEVSRDYKPDENEDFMRLPMVEVTQKQLEGLIILAGISF</sequence>
<keyword evidence="2" id="KW-1185">Reference proteome</keyword>
<gene>
    <name evidence="1" type="ordered locus">EAT1b_0022</name>
</gene>
<proteinExistence type="predicted"/>
<dbReference type="STRING" id="360911.EAT1b_0022"/>